<dbReference type="Proteomes" id="UP001626603">
    <property type="component" value="Chromosome"/>
</dbReference>
<evidence type="ECO:0000313" key="2">
    <source>
        <dbReference type="EMBL" id="WOX56384.1"/>
    </source>
</evidence>
<dbReference type="NCBIfam" id="NF011481">
    <property type="entry name" value="PRK14890.1"/>
    <property type="match status" value="1"/>
</dbReference>
<dbReference type="PANTHER" id="PTHR40733:SF1">
    <property type="entry name" value="SMALL ZINC FINGER PROTEIN HVO-2753-LIKE ZINC-BINDING POCKET DOMAIN-CONTAINING PROTEIN"/>
    <property type="match status" value="1"/>
</dbReference>
<keyword evidence="3" id="KW-1185">Reference proteome</keyword>
<evidence type="ECO:0000259" key="1">
    <source>
        <dbReference type="Pfam" id="PF07754"/>
    </source>
</evidence>
<organism evidence="2 3">
    <name type="scientific">Methanoculleus palmolei</name>
    <dbReference type="NCBI Taxonomy" id="72612"/>
    <lineage>
        <taxon>Archaea</taxon>
        <taxon>Methanobacteriati</taxon>
        <taxon>Methanobacteriota</taxon>
        <taxon>Stenosarchaea group</taxon>
        <taxon>Methanomicrobia</taxon>
        <taxon>Methanomicrobiales</taxon>
        <taxon>Methanomicrobiaceae</taxon>
        <taxon>Methanoculleus</taxon>
    </lineage>
</organism>
<evidence type="ECO:0000313" key="3">
    <source>
        <dbReference type="Proteomes" id="UP001626603"/>
    </source>
</evidence>
<dbReference type="AlphaFoldDB" id="A0ABD8AA42"/>
<dbReference type="InterPro" id="IPR011668">
    <property type="entry name" value="HVO_2753-like_ZBP"/>
</dbReference>
<proteinExistence type="predicted"/>
<feature type="domain" description="Small zinc finger protein HVO-2753-like zinc-binding pocket" evidence="1">
    <location>
        <begin position="7"/>
        <end position="50"/>
    </location>
</feature>
<gene>
    <name evidence="2" type="ORF">R6Y95_03375</name>
</gene>
<protein>
    <submittedName>
        <fullName evidence="2">Zinc finger domain-containing protein</fullName>
    </submittedName>
</protein>
<reference evidence="2 3" key="1">
    <citation type="submission" date="2023-10" db="EMBL/GenBank/DDBJ databases">
        <title>The complete genome sequence of Methanoculleus palmolei DSM 4273.</title>
        <authorList>
            <person name="Lai S.-J."/>
            <person name="You Y.-T."/>
            <person name="Chen S.-C."/>
        </authorList>
    </citation>
    <scope>NUCLEOTIDE SEQUENCE [LARGE SCALE GENOMIC DNA]</scope>
    <source>
        <strain evidence="2 3">DSM 4273</strain>
    </source>
</reference>
<dbReference type="PANTHER" id="PTHR40733">
    <property type="entry name" value="ZINC-RIBBON RNA-BINDING PROTEIN INVOLVED IN TRANSLATION-RELATED"/>
    <property type="match status" value="1"/>
</dbReference>
<dbReference type="InterPro" id="IPR044720">
    <property type="entry name" value="HVO_2753-like"/>
</dbReference>
<accession>A0ABD8AA42</accession>
<name>A0ABD8AA42_9EURY</name>
<dbReference type="Pfam" id="PF07754">
    <property type="entry name" value="HVO_2753_ZBP"/>
    <property type="match status" value="1"/>
</dbReference>
<dbReference type="EMBL" id="CP137641">
    <property type="protein sequence ID" value="WOX56384.1"/>
    <property type="molecule type" value="Genomic_DNA"/>
</dbReference>
<sequence>MTARDRCTSCNAPLAEAGSTWFSCPVCAHEINRCYRCREQSIPYTCPKCGFQGP</sequence>